<accession>A0A7W7VWA4</accession>
<evidence type="ECO:0000313" key="1">
    <source>
        <dbReference type="EMBL" id="MBB4924748.1"/>
    </source>
</evidence>
<dbReference type="InterPro" id="IPR028978">
    <property type="entry name" value="Chorismate_lyase_/UTRA_dom_sf"/>
</dbReference>
<evidence type="ECO:0008006" key="3">
    <source>
        <dbReference type="Google" id="ProtNLM"/>
    </source>
</evidence>
<dbReference type="AlphaFoldDB" id="A0A7W7VWA4"/>
<reference evidence="1 2" key="1">
    <citation type="submission" date="2020-08" db="EMBL/GenBank/DDBJ databases">
        <title>Sequencing the genomes of 1000 actinobacteria strains.</title>
        <authorList>
            <person name="Klenk H.-P."/>
        </authorList>
    </citation>
    <scope>NUCLEOTIDE SEQUENCE [LARGE SCALE GENOMIC DNA]</scope>
    <source>
        <strain evidence="1 2">DSM 41654</strain>
    </source>
</reference>
<dbReference type="SUPFAM" id="SSF64288">
    <property type="entry name" value="Chorismate lyase-like"/>
    <property type="match status" value="1"/>
</dbReference>
<sequence>MALALGVEVNEPLALRPWDYPEVTRMLLGSDGSTALLESVAGGRLTAVLDHQEVLAPAAVPSVVREALQIEDEATPLLLRLTRLVTRERLTVSSDRVYLAAHDAARLLPPDDVPLLRFLDRERLSVQRRPLSYSARRWPHGRVHRWSVGRDYLLDCDGGARIWVSEQFSPDYIPAAAAPSLGRAPDLAPPVGGGYG</sequence>
<organism evidence="1 2">
    <name type="scientific">Kitasatospora kifunensis</name>
    <name type="common">Streptomyces kifunensis</name>
    <dbReference type="NCBI Taxonomy" id="58351"/>
    <lineage>
        <taxon>Bacteria</taxon>
        <taxon>Bacillati</taxon>
        <taxon>Actinomycetota</taxon>
        <taxon>Actinomycetes</taxon>
        <taxon>Kitasatosporales</taxon>
        <taxon>Streptomycetaceae</taxon>
        <taxon>Kitasatospora</taxon>
    </lineage>
</organism>
<proteinExistence type="predicted"/>
<comment type="caution">
    <text evidence="1">The sequence shown here is derived from an EMBL/GenBank/DDBJ whole genome shotgun (WGS) entry which is preliminary data.</text>
</comment>
<evidence type="ECO:0000313" key="2">
    <source>
        <dbReference type="Proteomes" id="UP000540506"/>
    </source>
</evidence>
<dbReference type="Gene3D" id="3.40.1410.10">
    <property type="entry name" value="Chorismate lyase-like"/>
    <property type="match status" value="1"/>
</dbReference>
<protein>
    <recommendedName>
        <fullName evidence="3">Chorismate lyase</fullName>
    </recommendedName>
</protein>
<dbReference type="EMBL" id="JACHJV010000001">
    <property type="protein sequence ID" value="MBB4924748.1"/>
    <property type="molecule type" value="Genomic_DNA"/>
</dbReference>
<gene>
    <name evidence="1" type="ORF">FHR34_003741</name>
</gene>
<dbReference type="Proteomes" id="UP000540506">
    <property type="component" value="Unassembled WGS sequence"/>
</dbReference>
<name>A0A7W7VWA4_KITKI</name>
<dbReference type="RefSeq" id="WP_184936649.1">
    <property type="nucleotide sequence ID" value="NZ_JACHJV010000001.1"/>
</dbReference>
<keyword evidence="2" id="KW-1185">Reference proteome</keyword>